<dbReference type="AlphaFoldDB" id="A0A3E0D2Z5"/>
<keyword evidence="3" id="KW-1185">Reference proteome</keyword>
<evidence type="ECO:0000313" key="2">
    <source>
        <dbReference type="EMBL" id="REG76897.1"/>
    </source>
</evidence>
<proteinExistence type="predicted"/>
<accession>A0A3E0D2Z5</accession>
<comment type="caution">
    <text evidence="2">The sequence shown here is derived from an EMBL/GenBank/DDBJ whole genome shotgun (WGS) entry which is preliminary data.</text>
</comment>
<dbReference type="EMBL" id="QUNF01000052">
    <property type="protein sequence ID" value="REG76897.1"/>
    <property type="molecule type" value="Genomic_DNA"/>
</dbReference>
<name>A0A3E0D2Z5_9BACT</name>
<feature type="compositionally biased region" description="Polar residues" evidence="1">
    <location>
        <begin position="20"/>
        <end position="29"/>
    </location>
</feature>
<organism evidence="2 3">
    <name type="scientific">Algoriphagus antarcticus</name>
    <dbReference type="NCBI Taxonomy" id="238540"/>
    <lineage>
        <taxon>Bacteria</taxon>
        <taxon>Pseudomonadati</taxon>
        <taxon>Bacteroidota</taxon>
        <taxon>Cytophagia</taxon>
        <taxon>Cytophagales</taxon>
        <taxon>Cyclobacteriaceae</taxon>
        <taxon>Algoriphagus</taxon>
    </lineage>
</organism>
<gene>
    <name evidence="2" type="ORF">C8N25_1523</name>
</gene>
<protein>
    <submittedName>
        <fullName evidence="2">Uncharacterized protein</fullName>
    </submittedName>
</protein>
<feature type="region of interest" description="Disordered" evidence="1">
    <location>
        <begin position="1"/>
        <end position="29"/>
    </location>
</feature>
<evidence type="ECO:0000313" key="3">
    <source>
        <dbReference type="Proteomes" id="UP000256405"/>
    </source>
</evidence>
<reference evidence="2 3" key="1">
    <citation type="submission" date="2018-08" db="EMBL/GenBank/DDBJ databases">
        <title>Genomic Encyclopedia of Archaeal and Bacterial Type Strains, Phase II (KMG-II): from individual species to whole genera.</title>
        <authorList>
            <person name="Goeker M."/>
        </authorList>
    </citation>
    <scope>NUCLEOTIDE SEQUENCE [LARGE SCALE GENOMIC DNA]</scope>
    <source>
        <strain evidence="2 3">DSM 15986</strain>
    </source>
</reference>
<dbReference type="RefSeq" id="WP_086544136.1">
    <property type="nucleotide sequence ID" value="NZ_MSSW01000118.1"/>
</dbReference>
<sequence length="202" mass="21223">MAPQVAIVHATPKHSDSEDPTQNEVGTGQITQIRQTFSYDKTSNGESKRTGTDVVTKTFQTSSKQATTTVVTSLKIDSDGKISSTAKQFAFTSSGTGENHTFYMTEVQDVSIDQIGNDLVEVANSVSDYKIANGGDSQLQTKADMLNAGIGVASSIGVAFATAGLSMQYQIGAGIATGFATSKVASPEGLSITHKFEKSPNR</sequence>
<dbReference type="Proteomes" id="UP000256405">
    <property type="component" value="Unassembled WGS sequence"/>
</dbReference>
<evidence type="ECO:0000256" key="1">
    <source>
        <dbReference type="SAM" id="MobiDB-lite"/>
    </source>
</evidence>